<dbReference type="OrthoDB" id="772733at2759"/>
<dbReference type="EMBL" id="LR746268">
    <property type="protein sequence ID" value="CAA7396323.1"/>
    <property type="molecule type" value="Genomic_DNA"/>
</dbReference>
<protein>
    <recommendedName>
        <fullName evidence="2">C2H2-type domain-containing protein</fullName>
    </recommendedName>
</protein>
<name>A0A7I8KF58_SPIIN</name>
<dbReference type="InterPro" id="IPR036236">
    <property type="entry name" value="Znf_C2H2_sf"/>
</dbReference>
<keyword evidence="1" id="KW-0479">Metal-binding</keyword>
<keyword evidence="1" id="KW-0863">Zinc-finger</keyword>
<dbReference type="SUPFAM" id="SSF57667">
    <property type="entry name" value="beta-beta-alpha zinc fingers"/>
    <property type="match status" value="1"/>
</dbReference>
<evidence type="ECO:0000256" key="1">
    <source>
        <dbReference type="PROSITE-ProRule" id="PRU00042"/>
    </source>
</evidence>
<keyword evidence="4" id="KW-1185">Reference proteome</keyword>
<dbReference type="InterPro" id="IPR044299">
    <property type="entry name" value="GIS3/ZFP5/ZFP6"/>
</dbReference>
<dbReference type="Proteomes" id="UP000663760">
    <property type="component" value="Chromosome 5"/>
</dbReference>
<evidence type="ECO:0000259" key="2">
    <source>
        <dbReference type="PROSITE" id="PS50157"/>
    </source>
</evidence>
<reference evidence="3" key="1">
    <citation type="submission" date="2020-02" db="EMBL/GenBank/DDBJ databases">
        <authorList>
            <person name="Scholz U."/>
            <person name="Mascher M."/>
            <person name="Fiebig A."/>
        </authorList>
    </citation>
    <scope>NUCLEOTIDE SEQUENCE</scope>
</reference>
<keyword evidence="1" id="KW-0862">Zinc</keyword>
<dbReference type="PANTHER" id="PTHR46353:SF23">
    <property type="entry name" value="C2H2 ZINC FINGER-CONTAINING PROTEIN-RELATED"/>
    <property type="match status" value="1"/>
</dbReference>
<dbReference type="GO" id="GO:0010090">
    <property type="term" value="P:trichome morphogenesis"/>
    <property type="evidence" value="ECO:0007669"/>
    <property type="project" value="InterPro"/>
</dbReference>
<dbReference type="PROSITE" id="PS00028">
    <property type="entry name" value="ZINC_FINGER_C2H2_1"/>
    <property type="match status" value="1"/>
</dbReference>
<feature type="domain" description="C2H2-type" evidence="2">
    <location>
        <begin position="28"/>
        <end position="55"/>
    </location>
</feature>
<dbReference type="Gene3D" id="3.30.160.60">
    <property type="entry name" value="Classic Zinc Finger"/>
    <property type="match status" value="1"/>
</dbReference>
<dbReference type="GO" id="GO:0008270">
    <property type="term" value="F:zinc ion binding"/>
    <property type="evidence" value="ECO:0007669"/>
    <property type="project" value="UniProtKB-KW"/>
</dbReference>
<sequence length="152" mass="16628">MAQLRQQQKERELFSLVRPAAEGPTRNFHCLYCSRRFCTSQALGGHQNAHKKERAAARKAPIAAGVERRCSSAPGRTTATALTTPALWVESPSPPCYWFYYGTYFPRPAPQVMMPLSAATGGSLIPSPSPPSPGPLHVDLDLDLDLDLSLHL</sequence>
<proteinExistence type="predicted"/>
<accession>A0A7I8KF58</accession>
<gene>
    <name evidence="3" type="ORF">SI8410_05006986</name>
</gene>
<organism evidence="3 4">
    <name type="scientific">Spirodela intermedia</name>
    <name type="common">Intermediate duckweed</name>
    <dbReference type="NCBI Taxonomy" id="51605"/>
    <lineage>
        <taxon>Eukaryota</taxon>
        <taxon>Viridiplantae</taxon>
        <taxon>Streptophyta</taxon>
        <taxon>Embryophyta</taxon>
        <taxon>Tracheophyta</taxon>
        <taxon>Spermatophyta</taxon>
        <taxon>Magnoliopsida</taxon>
        <taxon>Liliopsida</taxon>
        <taxon>Araceae</taxon>
        <taxon>Lemnoideae</taxon>
        <taxon>Spirodela</taxon>
    </lineage>
</organism>
<evidence type="ECO:0000313" key="3">
    <source>
        <dbReference type="EMBL" id="CAA7396323.1"/>
    </source>
</evidence>
<dbReference type="PANTHER" id="PTHR46353">
    <property type="entry name" value="ZINC FINGER PROTEIN 5"/>
    <property type="match status" value="1"/>
</dbReference>
<dbReference type="AlphaFoldDB" id="A0A7I8KF58"/>
<evidence type="ECO:0000313" key="4">
    <source>
        <dbReference type="Proteomes" id="UP000663760"/>
    </source>
</evidence>
<dbReference type="InterPro" id="IPR013087">
    <property type="entry name" value="Znf_C2H2_type"/>
</dbReference>
<dbReference type="PROSITE" id="PS50157">
    <property type="entry name" value="ZINC_FINGER_C2H2_2"/>
    <property type="match status" value="1"/>
</dbReference>